<gene>
    <name evidence="5" type="ORF">GHK62_14740</name>
</gene>
<evidence type="ECO:0000256" key="2">
    <source>
        <dbReference type="ARBA" id="ARBA00022679"/>
    </source>
</evidence>
<comment type="similarity">
    <text evidence="1">Belongs to the carbohydrate kinase PfkB family.</text>
</comment>
<dbReference type="PROSITE" id="PS00584">
    <property type="entry name" value="PFKB_KINASES_2"/>
    <property type="match status" value="1"/>
</dbReference>
<sequence>MPKTFLSIGECMIELSQAGDGHLKKGFAGDSFNTAWYARAFLGNDWRVSYFTALGTDRLSDEMLSFMNGAGIASDHVRRIEGRNPGMYMIHLKDGERSFQYWRDTSAAKLLAEDGDRLRAAIDDAALVYFSGITLAILSPGDRSRLLAEIRRARELGKTVAFDPNLRPRLWENTETMCAAVSDGARVATMIFPSFDDEHSHFGDANPEATAKRYRDLGAELVAVKDGENGIRIMSAGPVTHVPAHPANPVRDTTSAGDSFNGAFLAMHLRGQPCRDAAAFAAKVAARVIEQPGALIGTDHLPQPDAA</sequence>
<evidence type="ECO:0000256" key="3">
    <source>
        <dbReference type="ARBA" id="ARBA00022777"/>
    </source>
</evidence>
<protein>
    <submittedName>
        <fullName evidence="5">Sugar kinase</fullName>
    </submittedName>
</protein>
<dbReference type="SUPFAM" id="SSF53613">
    <property type="entry name" value="Ribokinase-like"/>
    <property type="match status" value="1"/>
</dbReference>
<dbReference type="InterPro" id="IPR002173">
    <property type="entry name" value="Carboh/pur_kinase_PfkB_CS"/>
</dbReference>
<dbReference type="GO" id="GO:0006974">
    <property type="term" value="P:DNA damage response"/>
    <property type="evidence" value="ECO:0007669"/>
    <property type="project" value="TreeGrafter"/>
</dbReference>
<dbReference type="GO" id="GO:0005829">
    <property type="term" value="C:cytosol"/>
    <property type="evidence" value="ECO:0007669"/>
    <property type="project" value="TreeGrafter"/>
</dbReference>
<organism evidence="5 6">
    <name type="scientific">Sinorhizobium terangae</name>
    <dbReference type="NCBI Taxonomy" id="110322"/>
    <lineage>
        <taxon>Bacteria</taxon>
        <taxon>Pseudomonadati</taxon>
        <taxon>Pseudomonadota</taxon>
        <taxon>Alphaproteobacteria</taxon>
        <taxon>Hyphomicrobiales</taxon>
        <taxon>Rhizobiaceae</taxon>
        <taxon>Sinorhizobium/Ensifer group</taxon>
        <taxon>Sinorhizobium</taxon>
    </lineage>
</organism>
<comment type="caution">
    <text evidence="5">The sequence shown here is derived from an EMBL/GenBank/DDBJ whole genome shotgun (WGS) entry which is preliminary data.</text>
</comment>
<dbReference type="Pfam" id="PF00294">
    <property type="entry name" value="PfkB"/>
    <property type="match status" value="1"/>
</dbReference>
<dbReference type="GO" id="GO:0042840">
    <property type="term" value="P:D-glucuronate catabolic process"/>
    <property type="evidence" value="ECO:0007669"/>
    <property type="project" value="TreeGrafter"/>
</dbReference>
<dbReference type="Gene3D" id="3.40.1190.20">
    <property type="match status" value="1"/>
</dbReference>
<dbReference type="InterPro" id="IPR011611">
    <property type="entry name" value="PfkB_dom"/>
</dbReference>
<keyword evidence="2" id="KW-0808">Transferase</keyword>
<evidence type="ECO:0000313" key="5">
    <source>
        <dbReference type="EMBL" id="MQX15970.1"/>
    </source>
</evidence>
<reference evidence="5 6" key="1">
    <citation type="journal article" date="2013" name="Genome Biol.">
        <title>Comparative genomics of the core and accessory genomes of 48 Sinorhizobium strains comprising five genospecies.</title>
        <authorList>
            <person name="Sugawara M."/>
            <person name="Epstein B."/>
            <person name="Badgley B.D."/>
            <person name="Unno T."/>
            <person name="Xu L."/>
            <person name="Reese J."/>
            <person name="Gyaneshwar P."/>
            <person name="Denny R."/>
            <person name="Mudge J."/>
            <person name="Bharti A.K."/>
            <person name="Farmer A.D."/>
            <person name="May G.D."/>
            <person name="Woodward J.E."/>
            <person name="Medigue C."/>
            <person name="Vallenet D."/>
            <person name="Lajus A."/>
            <person name="Rouy Z."/>
            <person name="Martinez-Vaz B."/>
            <person name="Tiffin P."/>
            <person name="Young N.D."/>
            <person name="Sadowsky M.J."/>
        </authorList>
    </citation>
    <scope>NUCLEOTIDE SEQUENCE [LARGE SCALE GENOMIC DNA]</scope>
    <source>
        <strain evidence="5 6">USDA4894</strain>
    </source>
</reference>
<dbReference type="AlphaFoldDB" id="A0A6N7LFA1"/>
<accession>A0A6N7LFA1</accession>
<dbReference type="RefSeq" id="WP_153439900.1">
    <property type="nucleotide sequence ID" value="NZ_JACIGA010000006.1"/>
</dbReference>
<dbReference type="GO" id="GO:0019698">
    <property type="term" value="P:D-galacturonate catabolic process"/>
    <property type="evidence" value="ECO:0007669"/>
    <property type="project" value="TreeGrafter"/>
</dbReference>
<dbReference type="Proteomes" id="UP000439983">
    <property type="component" value="Unassembled WGS sequence"/>
</dbReference>
<dbReference type="PANTHER" id="PTHR43085:SF15">
    <property type="entry name" value="2-DEHYDRO-3-DEOXYGLUCONOKINASE"/>
    <property type="match status" value="1"/>
</dbReference>
<dbReference type="OrthoDB" id="9776822at2"/>
<evidence type="ECO:0000256" key="1">
    <source>
        <dbReference type="ARBA" id="ARBA00010688"/>
    </source>
</evidence>
<proteinExistence type="inferred from homology"/>
<keyword evidence="6" id="KW-1185">Reference proteome</keyword>
<evidence type="ECO:0000259" key="4">
    <source>
        <dbReference type="Pfam" id="PF00294"/>
    </source>
</evidence>
<feature type="domain" description="Carbohydrate kinase PfkB" evidence="4">
    <location>
        <begin position="6"/>
        <end position="296"/>
    </location>
</feature>
<dbReference type="EMBL" id="WITC01000057">
    <property type="protein sequence ID" value="MQX15970.1"/>
    <property type="molecule type" value="Genomic_DNA"/>
</dbReference>
<dbReference type="GO" id="GO:0008673">
    <property type="term" value="F:2-dehydro-3-deoxygluconokinase activity"/>
    <property type="evidence" value="ECO:0007669"/>
    <property type="project" value="TreeGrafter"/>
</dbReference>
<keyword evidence="3 5" id="KW-0418">Kinase</keyword>
<name>A0A6N7LFA1_SINTE</name>
<dbReference type="PANTHER" id="PTHR43085">
    <property type="entry name" value="HEXOKINASE FAMILY MEMBER"/>
    <property type="match status" value="1"/>
</dbReference>
<dbReference type="CDD" id="cd01166">
    <property type="entry name" value="KdgK"/>
    <property type="match status" value="1"/>
</dbReference>
<evidence type="ECO:0000313" key="6">
    <source>
        <dbReference type="Proteomes" id="UP000439983"/>
    </source>
</evidence>
<dbReference type="InterPro" id="IPR029056">
    <property type="entry name" value="Ribokinase-like"/>
</dbReference>
<dbReference type="InterPro" id="IPR050306">
    <property type="entry name" value="PfkB_Carbo_kinase"/>
</dbReference>